<reference evidence="2 3" key="1">
    <citation type="journal article" date="2021" name="Front. Microbiol.">
        <title>Aerobic Denitrification and Heterotrophic Sulfur Oxidation in the Genus Halomonas Revealed by Six Novel Species Characterizations and Genome-Based Analysis.</title>
        <authorList>
            <person name="Wang L."/>
            <person name="Shao Z."/>
        </authorList>
    </citation>
    <scope>NUCLEOTIDE SEQUENCE [LARGE SCALE GENOMIC DNA]</scope>
    <source>
        <strain evidence="2 3">MCCC 1A05748</strain>
    </source>
</reference>
<comment type="caution">
    <text evidence="2">The sequence shown here is derived from an EMBL/GenBank/DDBJ whole genome shotgun (WGS) entry which is preliminary data.</text>
</comment>
<accession>A0ABS9B4X8</accession>
<protein>
    <submittedName>
        <fullName evidence="2">Uncharacterized protein</fullName>
    </submittedName>
</protein>
<dbReference type="RefSeq" id="WP_234250502.1">
    <property type="nucleotide sequence ID" value="NZ_JABFTQ010000005.1"/>
</dbReference>
<evidence type="ECO:0000256" key="1">
    <source>
        <dbReference type="SAM" id="MobiDB-lite"/>
    </source>
</evidence>
<feature type="region of interest" description="Disordered" evidence="1">
    <location>
        <begin position="43"/>
        <end position="72"/>
    </location>
</feature>
<proteinExistence type="predicted"/>
<organism evidence="2 3">
    <name type="scientific">Billgrantia desiderata</name>
    <dbReference type="NCBI Taxonomy" id="52021"/>
    <lineage>
        <taxon>Bacteria</taxon>
        <taxon>Pseudomonadati</taxon>
        <taxon>Pseudomonadota</taxon>
        <taxon>Gammaproteobacteria</taxon>
        <taxon>Oceanospirillales</taxon>
        <taxon>Halomonadaceae</taxon>
        <taxon>Billgrantia</taxon>
    </lineage>
</organism>
<gene>
    <name evidence="2" type="ORF">HOP60_09770</name>
</gene>
<dbReference type="Proteomes" id="UP001320154">
    <property type="component" value="Unassembled WGS sequence"/>
</dbReference>
<evidence type="ECO:0000313" key="2">
    <source>
        <dbReference type="EMBL" id="MCE8047015.1"/>
    </source>
</evidence>
<name>A0ABS9B4X8_9GAMM</name>
<evidence type="ECO:0000313" key="3">
    <source>
        <dbReference type="Proteomes" id="UP001320154"/>
    </source>
</evidence>
<feature type="compositionally biased region" description="Basic and acidic residues" evidence="1">
    <location>
        <begin position="55"/>
        <end position="72"/>
    </location>
</feature>
<dbReference type="EMBL" id="JABFTQ010000005">
    <property type="protein sequence ID" value="MCE8047015.1"/>
    <property type="molecule type" value="Genomic_DNA"/>
</dbReference>
<keyword evidence="3" id="KW-1185">Reference proteome</keyword>
<sequence>MAAKKPEEKEKLVSMTFIKPYSRYTRGDRAGFPPDRAKQLEQKKVAIPSAQAKQEAAKKPADDKGTEGADKT</sequence>